<feature type="domain" description="MnmG N-terminal" evidence="9">
    <location>
        <begin position="273"/>
        <end position="351"/>
    </location>
</feature>
<keyword evidence="4" id="KW-0479">Metal-binding</keyword>
<sequence length="435" mass="46883">MDKVVIVGGGWSGCAAAVAARKSGCQVVLLERTDMLLGTGLVGGIMRNNGRFTATEEAIAMGFGDIFKLVDDNCRHTNIEFPGHKHSSLYDVGTIEPIIKKYLLDLGVEIHFESRIVDVDMKENSIKKVIIDDDTFFRGDVFIDTTGTAGGMANCKKFGNGCAMCVLRCPTYGGRISITAKTGVTEIIGVKDDGTVGAMSGSCKLFKESLAPHIVEELDKNGVVVVPIPKEQIDTKKLGKKACQQYALKEYAENVILLDTGHAKLMAPFYPIENLRSLPGMENARFEDPYSGGKGNSMRYLGMAPRNDALQVEGVDNLFCAGEKAGLLVGHTEAIVTGSLAGFNAARVCLGLDPVILPDTTVIGDAISFVRSEMETEEGRGKKYTFSGSVLFDRMKERGMYTTNIAEIKNRVAESGLADLDVKKEIKAAVKPKAS</sequence>
<keyword evidence="6" id="KW-0560">Oxidoreductase</keyword>
<keyword evidence="3" id="KW-0285">Flavoprotein</keyword>
<evidence type="ECO:0000256" key="5">
    <source>
        <dbReference type="ARBA" id="ARBA00022827"/>
    </source>
</evidence>
<dbReference type="EMBL" id="ACJM01000026">
    <property type="protein sequence ID" value="EEG76080.1"/>
    <property type="molecule type" value="Genomic_DNA"/>
</dbReference>
<dbReference type="STRING" id="555088.DealDRAFT_3067"/>
<comment type="cofactor">
    <cofactor evidence="1">
        <name>FAD</name>
        <dbReference type="ChEBI" id="CHEBI:57692"/>
    </cofactor>
</comment>
<dbReference type="InterPro" id="IPR040131">
    <property type="entry name" value="MnmG_N"/>
</dbReference>
<dbReference type="GO" id="GO:0051539">
    <property type="term" value="F:4 iron, 4 sulfur cluster binding"/>
    <property type="evidence" value="ECO:0007669"/>
    <property type="project" value="UniProtKB-KW"/>
</dbReference>
<proteinExistence type="predicted"/>
<gene>
    <name evidence="10" type="ORF">DealDRAFT_3067</name>
</gene>
<dbReference type="Gene3D" id="3.50.50.60">
    <property type="entry name" value="FAD/NAD(P)-binding domain"/>
    <property type="match status" value="2"/>
</dbReference>
<keyword evidence="8" id="KW-0411">Iron-sulfur</keyword>
<evidence type="ECO:0000256" key="7">
    <source>
        <dbReference type="ARBA" id="ARBA00023004"/>
    </source>
</evidence>
<evidence type="ECO:0000256" key="1">
    <source>
        <dbReference type="ARBA" id="ARBA00001974"/>
    </source>
</evidence>
<accession>C0GKQ8</accession>
<dbReference type="SUPFAM" id="SSF51905">
    <property type="entry name" value="FAD/NAD(P)-binding domain"/>
    <property type="match status" value="1"/>
</dbReference>
<evidence type="ECO:0000256" key="2">
    <source>
        <dbReference type="ARBA" id="ARBA00022485"/>
    </source>
</evidence>
<organism evidence="10 11">
    <name type="scientific">Dethiobacter alkaliphilus AHT 1</name>
    <dbReference type="NCBI Taxonomy" id="555088"/>
    <lineage>
        <taxon>Bacteria</taxon>
        <taxon>Bacillati</taxon>
        <taxon>Bacillota</taxon>
        <taxon>Dethiobacteria</taxon>
        <taxon>Dethiobacterales</taxon>
        <taxon>Dethiobacteraceae</taxon>
        <taxon>Dethiobacter</taxon>
    </lineage>
</organism>
<evidence type="ECO:0000256" key="3">
    <source>
        <dbReference type="ARBA" id="ARBA00022630"/>
    </source>
</evidence>
<dbReference type="Proteomes" id="UP000006443">
    <property type="component" value="Unassembled WGS sequence"/>
</dbReference>
<keyword evidence="2" id="KW-0004">4Fe-4S</keyword>
<dbReference type="eggNOG" id="COG1206">
    <property type="taxonomic scope" value="Bacteria"/>
</dbReference>
<dbReference type="Pfam" id="PF01134">
    <property type="entry name" value="GIDA"/>
    <property type="match status" value="1"/>
</dbReference>
<comment type="caution">
    <text evidence="10">The sequence shown here is derived from an EMBL/GenBank/DDBJ whole genome shotgun (WGS) entry which is preliminary data.</text>
</comment>
<dbReference type="PANTHER" id="PTHR43498">
    <property type="entry name" value="FERREDOXIN:COB-COM HETERODISULFIDE REDUCTASE SUBUNIT A"/>
    <property type="match status" value="1"/>
</dbReference>
<evidence type="ECO:0000259" key="9">
    <source>
        <dbReference type="Pfam" id="PF01134"/>
    </source>
</evidence>
<dbReference type="PANTHER" id="PTHR43498:SF1">
    <property type="entry name" value="COB--COM HETERODISULFIDE REDUCTASE IRON-SULFUR SUBUNIT A"/>
    <property type="match status" value="1"/>
</dbReference>
<evidence type="ECO:0000256" key="6">
    <source>
        <dbReference type="ARBA" id="ARBA00023002"/>
    </source>
</evidence>
<keyword evidence="11" id="KW-1185">Reference proteome</keyword>
<dbReference type="InterPro" id="IPR036188">
    <property type="entry name" value="FAD/NAD-bd_sf"/>
</dbReference>
<dbReference type="GO" id="GO:0046872">
    <property type="term" value="F:metal ion binding"/>
    <property type="evidence" value="ECO:0007669"/>
    <property type="project" value="UniProtKB-KW"/>
</dbReference>
<keyword evidence="7" id="KW-0408">Iron</keyword>
<dbReference type="Pfam" id="PF12831">
    <property type="entry name" value="FAD_oxidored"/>
    <property type="match status" value="1"/>
</dbReference>
<protein>
    <submittedName>
        <fullName evidence="10">Glucose-inhibited division protein A</fullName>
    </submittedName>
</protein>
<evidence type="ECO:0000313" key="11">
    <source>
        <dbReference type="Proteomes" id="UP000006443"/>
    </source>
</evidence>
<dbReference type="OrthoDB" id="2181at2"/>
<reference evidence="10 11" key="1">
    <citation type="submission" date="2009-02" db="EMBL/GenBank/DDBJ databases">
        <title>Sequencing of the draft genome and assembly of Dethiobacter alkaliphilus AHT 1.</title>
        <authorList>
            <consortium name="US DOE Joint Genome Institute (JGI-PGF)"/>
            <person name="Lucas S."/>
            <person name="Copeland A."/>
            <person name="Lapidus A."/>
            <person name="Glavina del Rio T."/>
            <person name="Dalin E."/>
            <person name="Tice H."/>
            <person name="Bruce D."/>
            <person name="Goodwin L."/>
            <person name="Pitluck S."/>
            <person name="Larimer F."/>
            <person name="Land M.L."/>
            <person name="Hauser L."/>
            <person name="Muyzer G."/>
        </authorList>
    </citation>
    <scope>NUCLEOTIDE SEQUENCE [LARGE SCALE GENOMIC DNA]</scope>
    <source>
        <strain evidence="10 11">AHT 1</strain>
    </source>
</reference>
<dbReference type="GO" id="GO:0016491">
    <property type="term" value="F:oxidoreductase activity"/>
    <property type="evidence" value="ECO:0007669"/>
    <property type="project" value="UniProtKB-KW"/>
</dbReference>
<evidence type="ECO:0000256" key="8">
    <source>
        <dbReference type="ARBA" id="ARBA00023014"/>
    </source>
</evidence>
<dbReference type="AlphaFoldDB" id="C0GKQ8"/>
<dbReference type="InterPro" id="IPR039650">
    <property type="entry name" value="HdrA-like"/>
</dbReference>
<evidence type="ECO:0000313" key="10">
    <source>
        <dbReference type="EMBL" id="EEG76080.1"/>
    </source>
</evidence>
<keyword evidence="5" id="KW-0274">FAD</keyword>
<evidence type="ECO:0000256" key="4">
    <source>
        <dbReference type="ARBA" id="ARBA00022723"/>
    </source>
</evidence>
<name>C0GKQ8_DETAL</name>